<dbReference type="RefSeq" id="WP_341371043.1">
    <property type="nucleotide sequence ID" value="NZ_JBBPCO010000008.1"/>
</dbReference>
<organism evidence="3 4">
    <name type="scientific">Thermithiobacillus plumbiphilus</name>
    <dbReference type="NCBI Taxonomy" id="1729899"/>
    <lineage>
        <taxon>Bacteria</taxon>
        <taxon>Pseudomonadati</taxon>
        <taxon>Pseudomonadota</taxon>
        <taxon>Acidithiobacillia</taxon>
        <taxon>Acidithiobacillales</taxon>
        <taxon>Thermithiobacillaceae</taxon>
        <taxon>Thermithiobacillus</taxon>
    </lineage>
</organism>
<dbReference type="InterPro" id="IPR036513">
    <property type="entry name" value="STAS_dom_sf"/>
</dbReference>
<dbReference type="CDD" id="cd07041">
    <property type="entry name" value="STAS_RsbR_RsbS_like"/>
    <property type="match status" value="1"/>
</dbReference>
<keyword evidence="1" id="KW-0472">Membrane</keyword>
<protein>
    <submittedName>
        <fullName evidence="3">STAS domain-containing protein</fullName>
    </submittedName>
</protein>
<feature type="transmembrane region" description="Helical" evidence="1">
    <location>
        <begin position="67"/>
        <end position="91"/>
    </location>
</feature>
<dbReference type="Proteomes" id="UP001446205">
    <property type="component" value="Unassembled WGS sequence"/>
</dbReference>
<evidence type="ECO:0000256" key="1">
    <source>
        <dbReference type="SAM" id="Phobius"/>
    </source>
</evidence>
<dbReference type="SUPFAM" id="SSF52091">
    <property type="entry name" value="SpoIIaa-like"/>
    <property type="match status" value="1"/>
</dbReference>
<feature type="domain" description="STAS" evidence="2">
    <location>
        <begin position="3"/>
        <end position="114"/>
    </location>
</feature>
<dbReference type="PANTHER" id="PTHR33745">
    <property type="entry name" value="RSBT ANTAGONIST PROTEIN RSBS-RELATED"/>
    <property type="match status" value="1"/>
</dbReference>
<accession>A0ABU9DBB6</accession>
<dbReference type="PROSITE" id="PS50801">
    <property type="entry name" value="STAS"/>
    <property type="match status" value="1"/>
</dbReference>
<dbReference type="InterPro" id="IPR051932">
    <property type="entry name" value="Bact_StressResp_Reg"/>
</dbReference>
<keyword evidence="1" id="KW-0812">Transmembrane</keyword>
<dbReference type="Pfam" id="PF01740">
    <property type="entry name" value="STAS"/>
    <property type="match status" value="1"/>
</dbReference>
<name>A0ABU9DBB6_9PROT</name>
<sequence length="131" mass="13924">MASNIPILQIGQHLIVPIQGDLHDQSVLELQSDILERIEKTGAAGLILDISALEFVDSFMARVLNDIAAMAGLMGALTVVVGMTPAIALILMDLGLQLSNVPTARNLEKGIALLHELIVEDDDAEDAADDD</sequence>
<keyword evidence="4" id="KW-1185">Reference proteome</keyword>
<evidence type="ECO:0000313" key="3">
    <source>
        <dbReference type="EMBL" id="MEK8089985.1"/>
    </source>
</evidence>
<evidence type="ECO:0000313" key="4">
    <source>
        <dbReference type="Proteomes" id="UP001446205"/>
    </source>
</evidence>
<proteinExistence type="predicted"/>
<evidence type="ECO:0000259" key="2">
    <source>
        <dbReference type="PROSITE" id="PS50801"/>
    </source>
</evidence>
<gene>
    <name evidence="3" type="ORF">WOB96_09415</name>
</gene>
<dbReference type="PANTHER" id="PTHR33745:SF1">
    <property type="entry name" value="RSBT ANTAGONIST PROTEIN RSBS"/>
    <property type="match status" value="1"/>
</dbReference>
<dbReference type="InterPro" id="IPR002645">
    <property type="entry name" value="STAS_dom"/>
</dbReference>
<dbReference type="EMBL" id="JBBPCO010000008">
    <property type="protein sequence ID" value="MEK8089985.1"/>
    <property type="molecule type" value="Genomic_DNA"/>
</dbReference>
<reference evidence="3 4" key="1">
    <citation type="submission" date="2024-04" db="EMBL/GenBank/DDBJ databases">
        <authorList>
            <person name="Abashina T."/>
            <person name="Shaikin A."/>
        </authorList>
    </citation>
    <scope>NUCLEOTIDE SEQUENCE [LARGE SCALE GENOMIC DNA]</scope>
    <source>
        <strain evidence="3 4">AAFK</strain>
    </source>
</reference>
<dbReference type="Gene3D" id="3.30.750.24">
    <property type="entry name" value="STAS domain"/>
    <property type="match status" value="1"/>
</dbReference>
<keyword evidence="1" id="KW-1133">Transmembrane helix</keyword>
<comment type="caution">
    <text evidence="3">The sequence shown here is derived from an EMBL/GenBank/DDBJ whole genome shotgun (WGS) entry which is preliminary data.</text>
</comment>